<dbReference type="SUPFAM" id="SSF52279">
    <property type="entry name" value="Beta-D-glucan exohydrolase, C-terminal domain"/>
    <property type="match status" value="1"/>
</dbReference>
<protein>
    <submittedName>
        <fullName evidence="6">Beta-glucosidase</fullName>
    </submittedName>
</protein>
<evidence type="ECO:0000256" key="2">
    <source>
        <dbReference type="ARBA" id="ARBA00022801"/>
    </source>
</evidence>
<dbReference type="Proteomes" id="UP000199024">
    <property type="component" value="Unassembled WGS sequence"/>
</dbReference>
<keyword evidence="7" id="KW-1185">Reference proteome</keyword>
<dbReference type="InterPro" id="IPR013783">
    <property type="entry name" value="Ig-like_fold"/>
</dbReference>
<dbReference type="GO" id="GO:0005975">
    <property type="term" value="P:carbohydrate metabolic process"/>
    <property type="evidence" value="ECO:0007669"/>
    <property type="project" value="InterPro"/>
</dbReference>
<dbReference type="SUPFAM" id="SSF51445">
    <property type="entry name" value="(Trans)glycosidases"/>
    <property type="match status" value="1"/>
</dbReference>
<dbReference type="InterPro" id="IPR036881">
    <property type="entry name" value="Glyco_hydro_3_C_sf"/>
</dbReference>
<reference evidence="6 7" key="1">
    <citation type="submission" date="2016-10" db="EMBL/GenBank/DDBJ databases">
        <authorList>
            <person name="de Groot N.N."/>
        </authorList>
    </citation>
    <scope>NUCLEOTIDE SEQUENCE [LARGE SCALE GENOMIC DNA]</scope>
    <source>
        <strain evidence="6 7">DSM 21001</strain>
    </source>
</reference>
<dbReference type="Pfam" id="PF01915">
    <property type="entry name" value="Glyco_hydro_3_C"/>
    <property type="match status" value="1"/>
</dbReference>
<evidence type="ECO:0000259" key="5">
    <source>
        <dbReference type="SMART" id="SM01217"/>
    </source>
</evidence>
<organism evidence="6 7">
    <name type="scientific">Granulicella pectinivorans</name>
    <dbReference type="NCBI Taxonomy" id="474950"/>
    <lineage>
        <taxon>Bacteria</taxon>
        <taxon>Pseudomonadati</taxon>
        <taxon>Acidobacteriota</taxon>
        <taxon>Terriglobia</taxon>
        <taxon>Terriglobales</taxon>
        <taxon>Acidobacteriaceae</taxon>
        <taxon>Granulicella</taxon>
    </lineage>
</organism>
<evidence type="ECO:0000313" key="6">
    <source>
        <dbReference type="EMBL" id="SFS17693.1"/>
    </source>
</evidence>
<dbReference type="OrthoDB" id="9805821at2"/>
<dbReference type="Gene3D" id="2.60.40.10">
    <property type="entry name" value="Immunoglobulins"/>
    <property type="match status" value="1"/>
</dbReference>
<name>A0A1I6MPP3_9BACT</name>
<dbReference type="GO" id="GO:0004553">
    <property type="term" value="F:hydrolase activity, hydrolyzing O-glycosyl compounds"/>
    <property type="evidence" value="ECO:0007669"/>
    <property type="project" value="InterPro"/>
</dbReference>
<dbReference type="Pfam" id="PF14310">
    <property type="entry name" value="Fn3-like"/>
    <property type="match status" value="1"/>
</dbReference>
<dbReference type="Gene3D" id="3.20.20.300">
    <property type="entry name" value="Glycoside hydrolase, family 3, N-terminal domain"/>
    <property type="match status" value="1"/>
</dbReference>
<dbReference type="InterPro" id="IPR036962">
    <property type="entry name" value="Glyco_hydro_3_N_sf"/>
</dbReference>
<dbReference type="InterPro" id="IPR050288">
    <property type="entry name" value="Cellulose_deg_GH3"/>
</dbReference>
<dbReference type="Pfam" id="PF00933">
    <property type="entry name" value="Glyco_hydro_3"/>
    <property type="match status" value="1"/>
</dbReference>
<keyword evidence="2 4" id="KW-0378">Hydrolase</keyword>
<dbReference type="InterPro" id="IPR019800">
    <property type="entry name" value="Glyco_hydro_3_AS"/>
</dbReference>
<keyword evidence="4" id="KW-0326">Glycosidase</keyword>
<dbReference type="PROSITE" id="PS51257">
    <property type="entry name" value="PROKAR_LIPOPROTEIN"/>
    <property type="match status" value="1"/>
</dbReference>
<accession>A0A1I6MPP3</accession>
<dbReference type="PANTHER" id="PTHR42715:SF10">
    <property type="entry name" value="BETA-GLUCOSIDASE"/>
    <property type="match status" value="1"/>
</dbReference>
<feature type="domain" description="Fibronectin type III-like" evidence="5">
    <location>
        <begin position="643"/>
        <end position="712"/>
    </location>
</feature>
<dbReference type="AlphaFoldDB" id="A0A1I6MPP3"/>
<dbReference type="Gene3D" id="3.40.50.1700">
    <property type="entry name" value="Glycoside hydrolase family 3 C-terminal domain"/>
    <property type="match status" value="1"/>
</dbReference>
<dbReference type="SMART" id="SM01217">
    <property type="entry name" value="Fn3_like"/>
    <property type="match status" value="1"/>
</dbReference>
<dbReference type="InterPro" id="IPR026891">
    <property type="entry name" value="Fn3-like"/>
</dbReference>
<evidence type="ECO:0000256" key="4">
    <source>
        <dbReference type="RuleBase" id="RU361161"/>
    </source>
</evidence>
<comment type="similarity">
    <text evidence="1 4">Belongs to the glycosyl hydrolase 3 family.</text>
</comment>
<keyword evidence="3" id="KW-0119">Carbohydrate metabolism</keyword>
<evidence type="ECO:0000256" key="3">
    <source>
        <dbReference type="ARBA" id="ARBA00023277"/>
    </source>
</evidence>
<dbReference type="PRINTS" id="PR00133">
    <property type="entry name" value="GLHYDRLASE3"/>
</dbReference>
<dbReference type="STRING" id="474950.SAMN05421771_3232"/>
<dbReference type="InterPro" id="IPR017853">
    <property type="entry name" value="GH"/>
</dbReference>
<proteinExistence type="inferred from homology"/>
<dbReference type="EMBL" id="FOZL01000001">
    <property type="protein sequence ID" value="SFS17693.1"/>
    <property type="molecule type" value="Genomic_DNA"/>
</dbReference>
<evidence type="ECO:0000313" key="7">
    <source>
        <dbReference type="Proteomes" id="UP000199024"/>
    </source>
</evidence>
<sequence length="724" mass="77312">MRYIRSSGWVLAVVACVAIGVQGAVAQGANLPWKDKTLSADRRADLVVKAMTFDEKIRMVHGIGWGVLRPGDPVPADSNHGAGFVPGIARLGIPKIDQADSAVGIRQAAYDARYATLLPSVLGLASSWDLDAADLYGKVIGRELRAWGTNMSIGGGMDLTREPRNGRNFEYAGEDPVLAGNMVGQLAIGVQSQHVMGDIKHYALNDQETGRTTVDVLMDKRTMRETDLLAFEIAIKKAQPAGVMCSYNLVNGDHACESDYLLNEVLKKEWGFKGFVVSDWEATHSNVKAANAGLDMEMPGEDYFGKDLRKAVEDGKVPMARLDDMCHRILRSMFAAGVVDDPFVRRVVDPFQGREDARHIAEESIVLLKNDAGMLPLHTGIQKIVLIGGHADVGVLSGGGSAQVDAPGGDAVTHEASRGWQKTVYFPSSPMKAIQRLAPGAEVVFVSGTDKAEAARMATGADVAIVFATQPMSEGHDAATLALPDAQDELIASVAAANPHTVVVLETGGPVSMPWVGSVRGVMEAWFPGIGGGEAIADLLFGAVNPSGKLSITFPKSEADLPMPVIPGMQKRDANGDVKNVFDMSYKEGLAVGYRWYEVSGHVPLFAFGHGLSYTNYRYSGLKVSATGVQFEVTNTGSMAGAEVAQMYVRLPAAAGEPFQRLAGWALVRLAPGETKTVTLPLDRRYISVWDVAGNRWQLTPGEYGVHVGGASDDAGLKATVPLK</sequence>
<dbReference type="PROSITE" id="PS00775">
    <property type="entry name" value="GLYCOSYL_HYDROL_F3"/>
    <property type="match status" value="1"/>
</dbReference>
<dbReference type="PANTHER" id="PTHR42715">
    <property type="entry name" value="BETA-GLUCOSIDASE"/>
    <property type="match status" value="1"/>
</dbReference>
<dbReference type="RefSeq" id="WP_089840575.1">
    <property type="nucleotide sequence ID" value="NZ_FOZL01000001.1"/>
</dbReference>
<gene>
    <name evidence="6" type="ORF">SAMN05421771_3232</name>
</gene>
<dbReference type="InterPro" id="IPR001764">
    <property type="entry name" value="Glyco_hydro_3_N"/>
</dbReference>
<dbReference type="InterPro" id="IPR002772">
    <property type="entry name" value="Glyco_hydro_3_C"/>
</dbReference>
<evidence type="ECO:0000256" key="1">
    <source>
        <dbReference type="ARBA" id="ARBA00005336"/>
    </source>
</evidence>